<evidence type="ECO:0000256" key="12">
    <source>
        <dbReference type="HAMAP-Rule" id="MF_01987"/>
    </source>
</evidence>
<dbReference type="InterPro" id="IPR011611">
    <property type="entry name" value="PfkB_dom"/>
</dbReference>
<feature type="binding site" evidence="12">
    <location>
        <position position="245"/>
    </location>
    <ligand>
        <name>substrate</name>
    </ligand>
</feature>
<dbReference type="InterPro" id="IPR011877">
    <property type="entry name" value="Ribokinase"/>
</dbReference>
<comment type="caution">
    <text evidence="14">The sequence shown here is derived from an EMBL/GenBank/DDBJ whole genome shotgun (WGS) entry which is preliminary data.</text>
</comment>
<comment type="function">
    <text evidence="12">Catalyzes the phosphorylation of ribose at O-5 in a reaction requiring ATP and magnesium. The resulting D-ribose-5-phosphate can then be used either for sythesis of nucleotides, histidine, and tryptophan, or as a component of the pentose phosphate pathway.</text>
</comment>
<keyword evidence="5 12" id="KW-0479">Metal-binding</keyword>
<feature type="binding site" evidence="12">
    <location>
        <position position="275"/>
    </location>
    <ligand>
        <name>K(+)</name>
        <dbReference type="ChEBI" id="CHEBI:29103"/>
    </ligand>
</feature>
<evidence type="ECO:0000256" key="10">
    <source>
        <dbReference type="ARBA" id="ARBA00022958"/>
    </source>
</evidence>
<dbReference type="SUPFAM" id="SSF53613">
    <property type="entry name" value="Ribokinase-like"/>
    <property type="match status" value="1"/>
</dbReference>
<dbReference type="GO" id="GO:0005524">
    <property type="term" value="F:ATP binding"/>
    <property type="evidence" value="ECO:0007669"/>
    <property type="project" value="UniProtKB-UniRule"/>
</dbReference>
<dbReference type="PANTHER" id="PTHR10584:SF166">
    <property type="entry name" value="RIBOKINASE"/>
    <property type="match status" value="1"/>
</dbReference>
<feature type="binding site" evidence="12">
    <location>
        <begin position="244"/>
        <end position="245"/>
    </location>
    <ligand>
        <name>ATP</name>
        <dbReference type="ChEBI" id="CHEBI:30616"/>
    </ligand>
</feature>
<dbReference type="RefSeq" id="WP_007199935.1">
    <property type="nucleotide sequence ID" value="NZ_CM002917.1"/>
</dbReference>
<evidence type="ECO:0000313" key="14">
    <source>
        <dbReference type="EMBL" id="EDQ35704.1"/>
    </source>
</evidence>
<evidence type="ECO:0000256" key="2">
    <source>
        <dbReference type="ARBA" id="ARBA00012035"/>
    </source>
</evidence>
<reference evidence="14 15" key="2">
    <citation type="submission" date="2012-06" db="EMBL/GenBank/DDBJ databases">
        <authorList>
            <person name="Fiebig A."/>
        </authorList>
    </citation>
    <scope>NUCLEOTIDE SEQUENCE [LARGE SCALE GENOMIC DNA]</scope>
    <source>
        <strain evidence="14 15">DFL-43</strain>
    </source>
</reference>
<dbReference type="PRINTS" id="PR00990">
    <property type="entry name" value="RIBOKINASE"/>
</dbReference>
<dbReference type="UniPathway" id="UPA00916">
    <property type="reaction ID" value="UER00889"/>
</dbReference>
<feature type="binding site" evidence="12">
    <location>
        <position position="134"/>
    </location>
    <ligand>
        <name>substrate</name>
    </ligand>
</feature>
<comment type="catalytic activity">
    <reaction evidence="12">
        <text>D-ribose + ATP = D-ribose 5-phosphate + ADP + H(+)</text>
        <dbReference type="Rhea" id="RHEA:13697"/>
        <dbReference type="ChEBI" id="CHEBI:15378"/>
        <dbReference type="ChEBI" id="CHEBI:30616"/>
        <dbReference type="ChEBI" id="CHEBI:47013"/>
        <dbReference type="ChEBI" id="CHEBI:78346"/>
        <dbReference type="ChEBI" id="CHEBI:456216"/>
        <dbReference type="EC" id="2.7.1.15"/>
    </reaction>
</comment>
<dbReference type="Gene3D" id="3.40.1190.20">
    <property type="match status" value="1"/>
</dbReference>
<evidence type="ECO:0000256" key="3">
    <source>
        <dbReference type="ARBA" id="ARBA00016943"/>
    </source>
</evidence>
<feature type="binding site" evidence="12">
    <location>
        <begin position="10"/>
        <end position="12"/>
    </location>
    <ligand>
        <name>substrate</name>
    </ligand>
</feature>
<feature type="active site" description="Proton acceptor" evidence="12">
    <location>
        <position position="245"/>
    </location>
</feature>
<dbReference type="OrthoDB" id="63083at2"/>
<comment type="activity regulation">
    <text evidence="12">Activated by a monovalent cation that binds near, but not in, the active site. The most likely occupant of the site in vivo is potassium. Ion binding induces a conformational change that may alter substrate affinity.</text>
</comment>
<dbReference type="InterPro" id="IPR029056">
    <property type="entry name" value="Ribokinase-like"/>
</dbReference>
<keyword evidence="6 12" id="KW-0547">Nucleotide-binding</keyword>
<protein>
    <recommendedName>
        <fullName evidence="3 12">Ribokinase</fullName>
        <shortName evidence="12">RK</shortName>
        <ecNumber evidence="2 12">2.7.1.15</ecNumber>
    </recommendedName>
</protein>
<sequence>MSVFVCGSLHYDVVVDAPHLPRLDETVAGAAVNYIMGGKGGNQAVAAARMGARTAFAGRIGDDPSGAALLKGLMDAGVETGQVQRDSGASGMSVAIVEPDGGYGAVIVSAANLNVDPGLIDMPADANVVLLQNEVPEAVNLAVALKGRSIGASVVLNAAPARPMGPELLGVIDILVVNRVEAADLLAITEANLDPLAAAQALTKLGPRSVIVTLGGGGLVLHDGGTAVHHPGHRVVVVSTHGAGDAFLGALAAAHSRGEGLAEAARFGQAAAALHVSTPIAQRDAITRQKADALMAQPSIR</sequence>
<dbReference type="STRING" id="411684.HPDFL43_20957"/>
<dbReference type="Proteomes" id="UP000004291">
    <property type="component" value="Chromosome"/>
</dbReference>
<dbReference type="PANTHER" id="PTHR10584">
    <property type="entry name" value="SUGAR KINASE"/>
    <property type="match status" value="1"/>
</dbReference>
<feature type="binding site" evidence="12">
    <location>
        <position position="241"/>
    </location>
    <ligand>
        <name>K(+)</name>
        <dbReference type="ChEBI" id="CHEBI:29103"/>
    </ligand>
</feature>
<comment type="subunit">
    <text evidence="12">Homodimer.</text>
</comment>
<dbReference type="PROSITE" id="PS00584">
    <property type="entry name" value="PFKB_KINASES_2"/>
    <property type="match status" value="1"/>
</dbReference>
<reference evidence="14 15" key="1">
    <citation type="submission" date="2007-10" db="EMBL/GenBank/DDBJ databases">
        <authorList>
            <person name="Wagner-Dobler I."/>
            <person name="Ferriera S."/>
            <person name="Johnson J."/>
            <person name="Kravitz S."/>
            <person name="Beeson K."/>
            <person name="Sutton G."/>
            <person name="Rogers Y.-H."/>
            <person name="Friedman R."/>
            <person name="Frazier M."/>
            <person name="Venter J.C."/>
        </authorList>
    </citation>
    <scope>NUCLEOTIDE SEQUENCE [LARGE SCALE GENOMIC DNA]</scope>
    <source>
        <strain evidence="14 15">DFL-43</strain>
    </source>
</reference>
<keyword evidence="9 12" id="KW-0460">Magnesium</keyword>
<keyword evidence="10 12" id="KW-0630">Potassium</keyword>
<comment type="subcellular location">
    <subcellularLocation>
        <location evidence="12">Cytoplasm</location>
    </subcellularLocation>
</comment>
<dbReference type="CDD" id="cd01174">
    <property type="entry name" value="ribokinase"/>
    <property type="match status" value="1"/>
</dbReference>
<evidence type="ECO:0000256" key="4">
    <source>
        <dbReference type="ARBA" id="ARBA00022679"/>
    </source>
</evidence>
<dbReference type="GO" id="GO:0046872">
    <property type="term" value="F:metal ion binding"/>
    <property type="evidence" value="ECO:0007669"/>
    <property type="project" value="UniProtKB-KW"/>
</dbReference>
<evidence type="ECO:0000256" key="5">
    <source>
        <dbReference type="ARBA" id="ARBA00022723"/>
    </source>
</evidence>
<feature type="binding site" evidence="12">
    <location>
        <position position="278"/>
    </location>
    <ligand>
        <name>K(+)</name>
        <dbReference type="ChEBI" id="CHEBI:29103"/>
    </ligand>
</feature>
<comment type="similarity">
    <text evidence="1">Belongs to the carbohydrate kinase pfkB family.</text>
</comment>
<evidence type="ECO:0000259" key="13">
    <source>
        <dbReference type="Pfam" id="PF00294"/>
    </source>
</evidence>
<dbReference type="Pfam" id="PF00294">
    <property type="entry name" value="PfkB"/>
    <property type="match status" value="1"/>
</dbReference>
<feature type="binding site" evidence="12">
    <location>
        <begin position="213"/>
        <end position="218"/>
    </location>
    <ligand>
        <name>ATP</name>
        <dbReference type="ChEBI" id="CHEBI:30616"/>
    </ligand>
</feature>
<keyword evidence="12" id="KW-0963">Cytoplasm</keyword>
<dbReference type="EC" id="2.7.1.15" evidence="2 12"/>
<evidence type="ECO:0000256" key="9">
    <source>
        <dbReference type="ARBA" id="ARBA00022842"/>
    </source>
</evidence>
<proteinExistence type="inferred from homology"/>
<dbReference type="eggNOG" id="COG0524">
    <property type="taxonomic scope" value="Bacteria"/>
</dbReference>
<feature type="binding site" evidence="12">
    <location>
        <begin position="38"/>
        <end position="42"/>
    </location>
    <ligand>
        <name>substrate</name>
    </ligand>
</feature>
<name>A9CXQ4_HOEPD</name>
<feature type="domain" description="Carbohydrate kinase PfkB" evidence="13">
    <location>
        <begin position="3"/>
        <end position="283"/>
    </location>
</feature>
<feature type="binding site" evidence="12">
    <location>
        <position position="178"/>
    </location>
    <ligand>
        <name>ATP</name>
        <dbReference type="ChEBI" id="CHEBI:30616"/>
    </ligand>
</feature>
<keyword evidence="11 12" id="KW-0119">Carbohydrate metabolism</keyword>
<dbReference type="GO" id="GO:0005829">
    <property type="term" value="C:cytosol"/>
    <property type="evidence" value="ECO:0007669"/>
    <property type="project" value="TreeGrafter"/>
</dbReference>
<keyword evidence="8 12" id="KW-0067">ATP-binding</keyword>
<evidence type="ECO:0000256" key="1">
    <source>
        <dbReference type="ARBA" id="ARBA00005380"/>
    </source>
</evidence>
<dbReference type="AlphaFoldDB" id="A9CXQ4"/>
<evidence type="ECO:0000256" key="8">
    <source>
        <dbReference type="ARBA" id="ARBA00022840"/>
    </source>
</evidence>
<gene>
    <name evidence="12" type="primary">rbsK</name>
    <name evidence="14" type="ORF">HPDFL43_20957</name>
</gene>
<comment type="similarity">
    <text evidence="12">Belongs to the carbohydrate kinase PfkB family. Ribokinase subfamily.</text>
</comment>
<accession>A9CXQ4</accession>
<keyword evidence="4 12" id="KW-0808">Transferase</keyword>
<organism evidence="14 15">
    <name type="scientific">Hoeflea phototrophica (strain DSM 17068 / NCIMB 14078 / DFL-43)</name>
    <dbReference type="NCBI Taxonomy" id="411684"/>
    <lineage>
        <taxon>Bacteria</taxon>
        <taxon>Pseudomonadati</taxon>
        <taxon>Pseudomonadota</taxon>
        <taxon>Alphaproteobacteria</taxon>
        <taxon>Hyphomicrobiales</taxon>
        <taxon>Rhizobiaceae</taxon>
        <taxon>Hoeflea</taxon>
    </lineage>
</organism>
<keyword evidence="7 12" id="KW-0418">Kinase</keyword>
<comment type="cofactor">
    <cofactor evidence="12">
        <name>Mg(2+)</name>
        <dbReference type="ChEBI" id="CHEBI:18420"/>
    </cofactor>
    <text evidence="12">Requires a divalent cation, most likely magnesium in vivo, as an electrophilic catalyst to aid phosphoryl group transfer. It is the chelate of the metal and the nucleotide that is the actual substrate.</text>
</comment>
<dbReference type="HAMAP" id="MF_01987">
    <property type="entry name" value="Ribokinase"/>
    <property type="match status" value="1"/>
</dbReference>
<keyword evidence="15" id="KW-1185">Reference proteome</keyword>
<dbReference type="GO" id="GO:0019303">
    <property type="term" value="P:D-ribose catabolic process"/>
    <property type="evidence" value="ECO:0007669"/>
    <property type="project" value="UniProtKB-UniRule"/>
</dbReference>
<dbReference type="EMBL" id="ABIA03000001">
    <property type="protein sequence ID" value="EDQ35704.1"/>
    <property type="molecule type" value="Genomic_DNA"/>
</dbReference>
<comment type="caution">
    <text evidence="12">Lacks conserved residue(s) required for the propagation of feature annotation.</text>
</comment>
<evidence type="ECO:0000256" key="11">
    <source>
        <dbReference type="ARBA" id="ARBA00023277"/>
    </source>
</evidence>
<evidence type="ECO:0000256" key="7">
    <source>
        <dbReference type="ARBA" id="ARBA00022777"/>
    </source>
</evidence>
<evidence type="ECO:0000256" key="6">
    <source>
        <dbReference type="ARBA" id="ARBA00022741"/>
    </source>
</evidence>
<evidence type="ECO:0000313" key="15">
    <source>
        <dbReference type="Proteomes" id="UP000004291"/>
    </source>
</evidence>
<dbReference type="InterPro" id="IPR002139">
    <property type="entry name" value="Ribo/fructo_kinase"/>
</dbReference>
<dbReference type="HOGENOM" id="CLU_027634_2_1_5"/>
<comment type="pathway">
    <text evidence="12">Carbohydrate metabolism; D-ribose degradation; D-ribose 5-phosphate from beta-D-ribopyranose: step 2/2.</text>
</comment>
<dbReference type="GO" id="GO:0004747">
    <property type="term" value="F:ribokinase activity"/>
    <property type="evidence" value="ECO:0007669"/>
    <property type="project" value="UniProtKB-UniRule"/>
</dbReference>
<dbReference type="InterPro" id="IPR002173">
    <property type="entry name" value="Carboh/pur_kinase_PfkB_CS"/>
</dbReference>